<proteinExistence type="predicted"/>
<feature type="domain" description="Type III secretion system flagellar brake protein YcgR PilZN" evidence="2">
    <location>
        <begin position="4"/>
        <end position="93"/>
    </location>
</feature>
<dbReference type="EMBL" id="CP014167">
    <property type="protein sequence ID" value="ANS74879.1"/>
    <property type="molecule type" value="Genomic_DNA"/>
</dbReference>
<dbReference type="Proteomes" id="UP000092573">
    <property type="component" value="Chromosome"/>
</dbReference>
<sequence>MYPKINEFVYLQVVSGDEKEGRTEYKSRISDIEEDALVIEVPMEVGHNRLRRLFLGEELSVYFMTESGTKNYFSTYVLGFTNDVVRLVRIRKPDPGSITQIQRRNYLRVPAELELAVGLKTGQRFLVLTDDVGGGGVSYFADSSNQVMEGEQLDCWLLVPYRNGSIEHVHFEAEVVRKKKLESGKEQVMLKFVGITDFERQKIIRYCFERQFDFRNR</sequence>
<name>A0A1B1N0D9_9BACL</name>
<evidence type="ECO:0000259" key="2">
    <source>
        <dbReference type="Pfam" id="PF12945"/>
    </source>
</evidence>
<dbReference type="RefSeq" id="WP_068695975.1">
    <property type="nucleotide sequence ID" value="NZ_CP014167.1"/>
</dbReference>
<dbReference type="GO" id="GO:0035438">
    <property type="term" value="F:cyclic-di-GMP binding"/>
    <property type="evidence" value="ECO:0007669"/>
    <property type="project" value="InterPro"/>
</dbReference>
<reference evidence="3 4" key="1">
    <citation type="submission" date="2016-01" db="EMBL/GenBank/DDBJ databases">
        <title>Complete Genome Sequence of Paenibacillus yonginensis DCY84, a novel Plant Growth-Promoting Bacteria with Elicitation of Induced Systemic Resistance.</title>
        <authorList>
            <person name="Kim Y.J."/>
            <person name="Yang D.C."/>
            <person name="Sukweenadhi J."/>
        </authorList>
    </citation>
    <scope>NUCLEOTIDE SEQUENCE [LARGE SCALE GENOMIC DNA]</scope>
    <source>
        <strain evidence="3 4">DCY84</strain>
    </source>
</reference>
<evidence type="ECO:0000259" key="1">
    <source>
        <dbReference type="Pfam" id="PF07238"/>
    </source>
</evidence>
<dbReference type="GO" id="GO:0016740">
    <property type="term" value="F:transferase activity"/>
    <property type="evidence" value="ECO:0007669"/>
    <property type="project" value="UniProtKB-KW"/>
</dbReference>
<dbReference type="Pfam" id="PF07238">
    <property type="entry name" value="PilZ"/>
    <property type="match status" value="1"/>
</dbReference>
<protein>
    <submittedName>
        <fullName evidence="3">Glycosyl transferase</fullName>
    </submittedName>
</protein>
<evidence type="ECO:0000313" key="3">
    <source>
        <dbReference type="EMBL" id="ANS74879.1"/>
    </source>
</evidence>
<dbReference type="InterPro" id="IPR009875">
    <property type="entry name" value="PilZ_domain"/>
</dbReference>
<organism evidence="3 4">
    <name type="scientific">Paenibacillus yonginensis</name>
    <dbReference type="NCBI Taxonomy" id="1462996"/>
    <lineage>
        <taxon>Bacteria</taxon>
        <taxon>Bacillati</taxon>
        <taxon>Bacillota</taxon>
        <taxon>Bacilli</taxon>
        <taxon>Bacillales</taxon>
        <taxon>Paenibacillaceae</taxon>
        <taxon>Paenibacillus</taxon>
    </lineage>
</organism>
<dbReference type="Gene3D" id="2.40.10.220">
    <property type="entry name" value="predicted glycosyltransferase like domains"/>
    <property type="match status" value="1"/>
</dbReference>
<dbReference type="InterPro" id="IPR009926">
    <property type="entry name" value="T3SS_YcgR_PilZN"/>
</dbReference>
<keyword evidence="3" id="KW-0808">Transferase</keyword>
<dbReference type="AlphaFoldDB" id="A0A1B1N0D9"/>
<dbReference type="Pfam" id="PF12945">
    <property type="entry name" value="PilZNR"/>
    <property type="match status" value="1"/>
</dbReference>
<accession>A0A1B1N0D9</accession>
<evidence type="ECO:0000313" key="4">
    <source>
        <dbReference type="Proteomes" id="UP000092573"/>
    </source>
</evidence>
<dbReference type="KEGG" id="pyg:AWM70_09945"/>
<gene>
    <name evidence="3" type="ORF">AWM70_09945</name>
</gene>
<feature type="domain" description="PilZ" evidence="1">
    <location>
        <begin position="102"/>
        <end position="209"/>
    </location>
</feature>
<keyword evidence="4" id="KW-1185">Reference proteome</keyword>
<dbReference type="OrthoDB" id="1951449at2"/>
<dbReference type="STRING" id="1462996.AWM70_09945"/>